<accession>A0ABS1Y9H4</accession>
<comment type="caution">
    <text evidence="1">The sequence shown here is derived from an EMBL/GenBank/DDBJ whole genome shotgun (WGS) entry which is preliminary data.</text>
</comment>
<reference evidence="1 2" key="1">
    <citation type="submission" date="2021-01" db="EMBL/GenBank/DDBJ databases">
        <title>Draft genome sequence of Micromonospora sp. strain STR1s_6.</title>
        <authorList>
            <person name="Karlyshev A."/>
            <person name="Jawad R."/>
        </authorList>
    </citation>
    <scope>NUCLEOTIDE SEQUENCE [LARGE SCALE GENOMIC DNA]</scope>
    <source>
        <strain evidence="1 2">STR1S-6</strain>
    </source>
</reference>
<dbReference type="EMBL" id="JAEVHL010000001">
    <property type="protein sequence ID" value="MBM0273989.1"/>
    <property type="molecule type" value="Genomic_DNA"/>
</dbReference>
<name>A0ABS1Y9H4_9ACTN</name>
<organism evidence="1 2">
    <name type="scientific">Micromonospora tarensis</name>
    <dbReference type="NCBI Taxonomy" id="2806100"/>
    <lineage>
        <taxon>Bacteria</taxon>
        <taxon>Bacillati</taxon>
        <taxon>Actinomycetota</taxon>
        <taxon>Actinomycetes</taxon>
        <taxon>Micromonosporales</taxon>
        <taxon>Micromonosporaceae</taxon>
        <taxon>Micromonospora</taxon>
    </lineage>
</organism>
<keyword evidence="2" id="KW-1185">Reference proteome</keyword>
<proteinExistence type="predicted"/>
<dbReference type="Proteomes" id="UP000622245">
    <property type="component" value="Unassembled WGS sequence"/>
</dbReference>
<dbReference type="RefSeq" id="WP_203146419.1">
    <property type="nucleotide sequence ID" value="NZ_JAEVHL010000001.1"/>
</dbReference>
<sequence length="130" mass="14389">MPTPDYRPPRGSAAVFSGPWLRYQTSRQSHRYQEGYAATLIGWWNGACELSIDADAARALARGFAEMAETVGGDWRTVDFDGDVLTIARPLSFGGGVHLAKPTDGRYRIGWGLPWMPVDPRRCDRVVGHP</sequence>
<evidence type="ECO:0000313" key="1">
    <source>
        <dbReference type="EMBL" id="MBM0273989.1"/>
    </source>
</evidence>
<protein>
    <submittedName>
        <fullName evidence="1">Uncharacterized protein</fullName>
    </submittedName>
</protein>
<evidence type="ECO:0000313" key="2">
    <source>
        <dbReference type="Proteomes" id="UP000622245"/>
    </source>
</evidence>
<gene>
    <name evidence="1" type="ORF">JM949_00190</name>
</gene>